<dbReference type="NCBIfam" id="TIGR00787">
    <property type="entry name" value="dctP"/>
    <property type="match status" value="1"/>
</dbReference>
<dbReference type="InterPro" id="IPR018389">
    <property type="entry name" value="DctP_fam"/>
</dbReference>
<comment type="similarity">
    <text evidence="2">Belongs to the bacterial solute-binding protein 7 family.</text>
</comment>
<evidence type="ECO:0000313" key="6">
    <source>
        <dbReference type="EMBL" id="GAA6270628.1"/>
    </source>
</evidence>
<evidence type="ECO:0000256" key="4">
    <source>
        <dbReference type="ARBA" id="ARBA00022729"/>
    </source>
</evidence>
<dbReference type="PANTHER" id="PTHR33376">
    <property type="match status" value="1"/>
</dbReference>
<dbReference type="InterPro" id="IPR004682">
    <property type="entry name" value="TRAP_DctP"/>
</dbReference>
<proteinExistence type="inferred from homology"/>
<comment type="subcellular location">
    <subcellularLocation>
        <location evidence="1">Cell envelope</location>
    </subcellularLocation>
</comment>
<accession>A0ABQ0B2W1</accession>
<dbReference type="EMBL" id="BAABXL010000001">
    <property type="protein sequence ID" value="GAA6270628.1"/>
    <property type="molecule type" value="Genomic_DNA"/>
</dbReference>
<evidence type="ECO:0000256" key="3">
    <source>
        <dbReference type="ARBA" id="ARBA00022448"/>
    </source>
</evidence>
<gene>
    <name evidence="6" type="ORF">F130042H8_36880</name>
</gene>
<evidence type="ECO:0000313" key="7">
    <source>
        <dbReference type="Proteomes" id="UP001600894"/>
    </source>
</evidence>
<dbReference type="NCBIfam" id="NF037995">
    <property type="entry name" value="TRAP_S1"/>
    <property type="match status" value="1"/>
</dbReference>
<dbReference type="PIRSF" id="PIRSF006470">
    <property type="entry name" value="DctB"/>
    <property type="match status" value="1"/>
</dbReference>
<evidence type="ECO:0000256" key="5">
    <source>
        <dbReference type="SAM" id="SignalP"/>
    </source>
</evidence>
<evidence type="ECO:0000256" key="2">
    <source>
        <dbReference type="ARBA" id="ARBA00009023"/>
    </source>
</evidence>
<keyword evidence="4 5" id="KW-0732">Signal</keyword>
<dbReference type="Proteomes" id="UP001600894">
    <property type="component" value="Unassembled WGS sequence"/>
</dbReference>
<name>A0ABQ0B2W1_9FIRM</name>
<dbReference type="PROSITE" id="PS51257">
    <property type="entry name" value="PROKAR_LIPOPROTEIN"/>
    <property type="match status" value="1"/>
</dbReference>
<dbReference type="Gene3D" id="3.40.190.170">
    <property type="entry name" value="Bacterial extracellular solute-binding protein, family 7"/>
    <property type="match status" value="1"/>
</dbReference>
<comment type="caution">
    <text evidence="6">The sequence shown here is derived from an EMBL/GenBank/DDBJ whole genome shotgun (WGS) entry which is preliminary data.</text>
</comment>
<reference evidence="6 7" key="1">
    <citation type="submission" date="2024-04" db="EMBL/GenBank/DDBJ databases">
        <title>Defined microbial consortia suppress multidrug-resistant proinflammatory Enterobacteriaceae via ecological control.</title>
        <authorList>
            <person name="Furuichi M."/>
            <person name="Kawaguchi T."/>
            <person name="Pust M."/>
            <person name="Yasuma K."/>
            <person name="Plichta D."/>
            <person name="Hasegawa N."/>
            <person name="Ohya T."/>
            <person name="Bhattarai S."/>
            <person name="Sasajima S."/>
            <person name="Aoto Y."/>
            <person name="Tuganbaev T."/>
            <person name="Yaginuma M."/>
            <person name="Ueda M."/>
            <person name="Okahashi N."/>
            <person name="Amafuji K."/>
            <person name="Kiridooshi Y."/>
            <person name="Sugita K."/>
            <person name="Strazar M."/>
            <person name="Skelly A."/>
            <person name="Suda W."/>
            <person name="Hattori M."/>
            <person name="Nakamoto N."/>
            <person name="Caballero S."/>
            <person name="Norman J."/>
            <person name="Olle B."/>
            <person name="Tanoue T."/>
            <person name="Arita M."/>
            <person name="Bucci V."/>
            <person name="Atarashi K."/>
            <person name="Xavier R."/>
            <person name="Honda K."/>
        </authorList>
    </citation>
    <scope>NUCLEOTIDE SEQUENCE [LARGE SCALE GENOMIC DNA]</scope>
    <source>
        <strain evidence="7">f13</strain>
    </source>
</reference>
<feature type="chain" id="PRO_5045282843" evidence="5">
    <location>
        <begin position="24"/>
        <end position="341"/>
    </location>
</feature>
<protein>
    <submittedName>
        <fullName evidence="6">TRAP transporter substrate-binding protein</fullName>
    </submittedName>
</protein>
<dbReference type="RefSeq" id="WP_176255203.1">
    <property type="nucleotide sequence ID" value="NZ_BAABXL010000001.1"/>
</dbReference>
<dbReference type="PANTHER" id="PTHR33376:SF4">
    <property type="entry name" value="SIALIC ACID-BINDING PERIPLASMIC PROTEIN SIAP"/>
    <property type="match status" value="1"/>
</dbReference>
<dbReference type="CDD" id="cd13603">
    <property type="entry name" value="PBP2_TRAP_Siap_TeaA_like"/>
    <property type="match status" value="1"/>
</dbReference>
<sequence length="341" mass="38426">MRRLAGVVKLGMGLVAAVSAAMAVTGCSAQDGEMGKGKLVKVSICVSSQTPTTRAMREVFKPRLEELTDGRYNIEIYDSGVLGGEKVTYDYTRSGIIEMCVVGTPMWSENPKMSISDFPFVFRDVNHARKAYQGELGEYISEDIESREPLELLAWCPNGARAFSSNKKLESLEDFKGQKLRMPNNPIHVKLAESLGANVVIMDMGEVFTALEQGVADGQDNPLSTVRTEGWYEVQDYVYNTNHIVASLELFAGDKFWDEVPDEDKEAFRQAASEASDYAWDLYIEQLESDKQFMIDNGLTVTELTEEDRERMIEMIQPVYDYLDSQYDWAADVRKMIDEIE</sequence>
<keyword evidence="7" id="KW-1185">Reference proteome</keyword>
<feature type="signal peptide" evidence="5">
    <location>
        <begin position="1"/>
        <end position="23"/>
    </location>
</feature>
<dbReference type="InterPro" id="IPR038404">
    <property type="entry name" value="TRAP_DctP_sf"/>
</dbReference>
<dbReference type="Pfam" id="PF03480">
    <property type="entry name" value="DctP"/>
    <property type="match status" value="1"/>
</dbReference>
<keyword evidence="3" id="KW-0813">Transport</keyword>
<evidence type="ECO:0000256" key="1">
    <source>
        <dbReference type="ARBA" id="ARBA00004196"/>
    </source>
</evidence>
<organism evidence="6 7">
    <name type="scientific">Enterocloster alcoholdehydrogenati</name>
    <dbReference type="NCBI Taxonomy" id="2547410"/>
    <lineage>
        <taxon>Bacteria</taxon>
        <taxon>Bacillati</taxon>
        <taxon>Bacillota</taxon>
        <taxon>Clostridia</taxon>
        <taxon>Lachnospirales</taxon>
        <taxon>Lachnospiraceae</taxon>
        <taxon>Enterocloster</taxon>
    </lineage>
</organism>